<feature type="domain" description="Helicase ATP-binding" evidence="10">
    <location>
        <begin position="409"/>
        <end position="592"/>
    </location>
</feature>
<evidence type="ECO:0000256" key="2">
    <source>
        <dbReference type="ARBA" id="ARBA00009046"/>
    </source>
</evidence>
<dbReference type="InterPro" id="IPR048823">
    <property type="entry name" value="Cas3_I-F_Cas2"/>
</dbReference>
<comment type="similarity">
    <text evidence="2">In the central section; belongs to the CRISPR-associated helicase Cas3 family.</text>
</comment>
<dbReference type="AlphaFoldDB" id="A0A6S6SLS7"/>
<dbReference type="Gene3D" id="3.40.50.300">
    <property type="entry name" value="P-loop containing nucleotide triphosphate hydrolases"/>
    <property type="match status" value="2"/>
</dbReference>
<dbReference type="PROSITE" id="PS51643">
    <property type="entry name" value="HD_CAS3"/>
    <property type="match status" value="1"/>
</dbReference>
<dbReference type="CDD" id="cd09641">
    <property type="entry name" value="Cas3''_I"/>
    <property type="match status" value="1"/>
</dbReference>
<dbReference type="NCBIfam" id="TIGR01596">
    <property type="entry name" value="cas3_HD"/>
    <property type="match status" value="1"/>
</dbReference>
<keyword evidence="4" id="KW-0479">Metal-binding</keyword>
<dbReference type="GO" id="GO:0046872">
    <property type="term" value="F:metal ion binding"/>
    <property type="evidence" value="ECO:0007669"/>
    <property type="project" value="UniProtKB-KW"/>
</dbReference>
<keyword evidence="6" id="KW-0378">Hydrolase</keyword>
<dbReference type="NCBIfam" id="TIGR01587">
    <property type="entry name" value="cas3_core"/>
    <property type="match status" value="1"/>
</dbReference>
<dbReference type="SUPFAM" id="SSF109604">
    <property type="entry name" value="HD-domain/PDEase-like"/>
    <property type="match status" value="1"/>
</dbReference>
<evidence type="ECO:0000256" key="4">
    <source>
        <dbReference type="ARBA" id="ARBA00022723"/>
    </source>
</evidence>
<dbReference type="InterPro" id="IPR006474">
    <property type="entry name" value="Helicase_Cas3_CRISPR-ass_core"/>
</dbReference>
<dbReference type="InterPro" id="IPR014001">
    <property type="entry name" value="Helicase_ATP-bd"/>
</dbReference>
<keyword evidence="5" id="KW-0547">Nucleotide-binding</keyword>
<feature type="domain" description="HD Cas3-type" evidence="11">
    <location>
        <begin position="110"/>
        <end position="347"/>
    </location>
</feature>
<evidence type="ECO:0000256" key="8">
    <source>
        <dbReference type="ARBA" id="ARBA00022840"/>
    </source>
</evidence>
<dbReference type="InterPro" id="IPR054712">
    <property type="entry name" value="Cas3-like_dom"/>
</dbReference>
<evidence type="ECO:0000313" key="12">
    <source>
        <dbReference type="EMBL" id="CAA6803905.1"/>
    </source>
</evidence>
<dbReference type="GO" id="GO:0003676">
    <property type="term" value="F:nucleic acid binding"/>
    <property type="evidence" value="ECO:0007669"/>
    <property type="project" value="InterPro"/>
</dbReference>
<evidence type="ECO:0000259" key="10">
    <source>
        <dbReference type="PROSITE" id="PS51192"/>
    </source>
</evidence>
<dbReference type="InterPro" id="IPR038257">
    <property type="entry name" value="CRISPR-assoc_Cas3_HD_sf"/>
</dbReference>
<keyword evidence="9" id="KW-0051">Antiviral defense</keyword>
<sequence>MVTFISQCEKNALKRTRRVLDSFANRIGDNTWQTIITEQGLNAVQKLLKKTASKSTAVSCHWIRSRSRSDFLWVVGNKDAFDENGVVAVNYGLTKRFIGEKEIMLDKIYTNTNGQRLDQHLFGVGYLAKKLIEKIVPEDNNLAESVYIAGVWHDIGKIDENFQSWVIKELKKQKKYKDIPDEGVHIDKNTGKFSWQKYPRHNEFSLLLFEILFASNLNKDSLERVKHAIYWHHAKPLRSKKEEIKKVIGIYNKIENFETTYRDTLDTLEGVMSSINEISEEYEEDSLALNPIKRIRFDDIEELIEGVDLPIYKRYSSKEKIEGYGHNIGFNAKNNLARTAIVTADRLISKLTAEALDSHITNKTLESLVEDVLHKDRGLRNEIKACLDGFENKYPNSQRNEQQKETAEELSDEEITVGVLNGPAGCGKTKIALEWALKTSAKKIYWICPRVQVCQGIFDDLRSVEYLPNSSIEIVTGEIKKSLRNSKVDVTLEGEEFSSDIIITTIDQIVNSITTHKNITTLMDFMNAHVVFDEYHEYINMQGFNLLFAELIEAKKYQQTEDSLPNTLLVSATPNPLFITKFLGLDKDFIIGMESFNESSYQIEFVEFDEKDEMTNPLLQEQKTKNCFVISNTATTAQLSFIEHQANENAVLFHSKFTKRDKERLFNDIFDSFKQDGSKHYDILRSGPVVQASLNISCDKMISEMSHAENFLQRLGRLDRFGERDEVNVYTVAITEGVKNGKSKDGTSRFLNDLDSLQSTKVWYEFLSNNLTKKTYTINELYGLYEKFYEDKNSIEMVTQDLVSALKKSVLMIDENILDPKSFPNTKKEDKGGVKIKKNSLRGNSLFVQMAKCQIKNSNEFEILDEYAYEDIADGVTIEVSSIEGYGDSSKNLIAFMAKKHHNIKEVKKAYKDAQLKTEARDPSTPIYLSYTLDDLSKVNTQPHEYAQYYAMGLKQPIGILSLQRLQK</sequence>
<dbReference type="SUPFAM" id="SSF52540">
    <property type="entry name" value="P-loop containing nucleoside triphosphate hydrolases"/>
    <property type="match status" value="1"/>
</dbReference>
<dbReference type="GO" id="GO:0004518">
    <property type="term" value="F:nuclease activity"/>
    <property type="evidence" value="ECO:0007669"/>
    <property type="project" value="UniProtKB-KW"/>
</dbReference>
<dbReference type="GO" id="GO:0016787">
    <property type="term" value="F:hydrolase activity"/>
    <property type="evidence" value="ECO:0007669"/>
    <property type="project" value="UniProtKB-KW"/>
</dbReference>
<dbReference type="GO" id="GO:0051607">
    <property type="term" value="P:defense response to virus"/>
    <property type="evidence" value="ECO:0007669"/>
    <property type="project" value="UniProtKB-KW"/>
</dbReference>
<evidence type="ECO:0000256" key="7">
    <source>
        <dbReference type="ARBA" id="ARBA00022806"/>
    </source>
</evidence>
<evidence type="ECO:0000256" key="3">
    <source>
        <dbReference type="ARBA" id="ARBA00022722"/>
    </source>
</evidence>
<evidence type="ECO:0000256" key="6">
    <source>
        <dbReference type="ARBA" id="ARBA00022801"/>
    </source>
</evidence>
<evidence type="ECO:0000259" key="11">
    <source>
        <dbReference type="PROSITE" id="PS51643"/>
    </source>
</evidence>
<comment type="similarity">
    <text evidence="1">In the N-terminal section; belongs to the CRISPR-associated nuclease Cas3-HD family.</text>
</comment>
<evidence type="ECO:0000256" key="1">
    <source>
        <dbReference type="ARBA" id="ARBA00006847"/>
    </source>
</evidence>
<dbReference type="SMART" id="SM00487">
    <property type="entry name" value="DEXDc"/>
    <property type="match status" value="1"/>
</dbReference>
<accession>A0A6S6SLS7</accession>
<keyword evidence="8" id="KW-0067">ATP-binding</keyword>
<dbReference type="Pfam" id="PF18019">
    <property type="entry name" value="Cas3_HD"/>
    <property type="match status" value="1"/>
</dbReference>
<dbReference type="GO" id="GO:0005524">
    <property type="term" value="F:ATP binding"/>
    <property type="evidence" value="ECO:0007669"/>
    <property type="project" value="UniProtKB-KW"/>
</dbReference>
<dbReference type="EMBL" id="CACVAP010000041">
    <property type="protein sequence ID" value="CAA6803905.1"/>
    <property type="molecule type" value="Genomic_DNA"/>
</dbReference>
<gene>
    <name evidence="12" type="ORF">HELGO_WM14010</name>
</gene>
<protein>
    <submittedName>
        <fullName evidence="12">CRISPR-associated helicase Cas3, Yersinia-type</fullName>
    </submittedName>
</protein>
<keyword evidence="7" id="KW-0347">Helicase</keyword>
<dbReference type="Pfam" id="PF00270">
    <property type="entry name" value="DEAD"/>
    <property type="match status" value="1"/>
</dbReference>
<dbReference type="Pfam" id="PF22590">
    <property type="entry name" value="Cas3-like_C_2"/>
    <property type="match status" value="1"/>
</dbReference>
<organism evidence="12">
    <name type="scientific">uncultured Sulfurovum sp</name>
    <dbReference type="NCBI Taxonomy" id="269237"/>
    <lineage>
        <taxon>Bacteria</taxon>
        <taxon>Pseudomonadati</taxon>
        <taxon>Campylobacterota</taxon>
        <taxon>Epsilonproteobacteria</taxon>
        <taxon>Campylobacterales</taxon>
        <taxon>Sulfurovaceae</taxon>
        <taxon>Sulfurovum</taxon>
        <taxon>environmental samples</taxon>
    </lineage>
</organism>
<proteinExistence type="inferred from homology"/>
<dbReference type="PROSITE" id="PS51192">
    <property type="entry name" value="HELICASE_ATP_BIND_1"/>
    <property type="match status" value="1"/>
</dbReference>
<evidence type="ECO:0000256" key="9">
    <source>
        <dbReference type="ARBA" id="ARBA00023118"/>
    </source>
</evidence>
<keyword evidence="3" id="KW-0540">Nuclease</keyword>
<dbReference type="Pfam" id="PF21384">
    <property type="entry name" value="Cas3_I-F_Cas2"/>
    <property type="match status" value="1"/>
</dbReference>
<dbReference type="Gene3D" id="1.10.3210.30">
    <property type="match status" value="1"/>
</dbReference>
<dbReference type="GO" id="GO:0004386">
    <property type="term" value="F:helicase activity"/>
    <property type="evidence" value="ECO:0007669"/>
    <property type="project" value="UniProtKB-KW"/>
</dbReference>
<dbReference type="InterPro" id="IPR027417">
    <property type="entry name" value="P-loop_NTPase"/>
</dbReference>
<reference evidence="12" key="1">
    <citation type="submission" date="2020-01" db="EMBL/GenBank/DDBJ databases">
        <authorList>
            <person name="Meier V. D."/>
            <person name="Meier V D."/>
        </authorList>
    </citation>
    <scope>NUCLEOTIDE SEQUENCE</scope>
    <source>
        <strain evidence="12">HLG_WM_MAG_06</strain>
    </source>
</reference>
<dbReference type="InterPro" id="IPR011545">
    <property type="entry name" value="DEAD/DEAH_box_helicase_dom"/>
</dbReference>
<dbReference type="InterPro" id="IPR006483">
    <property type="entry name" value="CRISPR-assoc_Cas3_HD"/>
</dbReference>
<name>A0A6S6SLS7_9BACT</name>
<evidence type="ECO:0000256" key="5">
    <source>
        <dbReference type="ARBA" id="ARBA00022741"/>
    </source>
</evidence>